<accession>A0ABD1Z0Z3</accession>
<dbReference type="CDD" id="cd00303">
    <property type="entry name" value="retropepsin_like"/>
    <property type="match status" value="1"/>
</dbReference>
<organism evidence="2 3">
    <name type="scientific">Riccia fluitans</name>
    <dbReference type="NCBI Taxonomy" id="41844"/>
    <lineage>
        <taxon>Eukaryota</taxon>
        <taxon>Viridiplantae</taxon>
        <taxon>Streptophyta</taxon>
        <taxon>Embryophyta</taxon>
        <taxon>Marchantiophyta</taxon>
        <taxon>Marchantiopsida</taxon>
        <taxon>Marchantiidae</taxon>
        <taxon>Marchantiales</taxon>
        <taxon>Ricciaceae</taxon>
        <taxon>Riccia</taxon>
    </lineage>
</organism>
<comment type="caution">
    <text evidence="2">The sequence shown here is derived from an EMBL/GenBank/DDBJ whole genome shotgun (WGS) entry which is preliminary data.</text>
</comment>
<gene>
    <name evidence="2" type="ORF">R1flu_008868</name>
</gene>
<proteinExistence type="predicted"/>
<keyword evidence="3" id="KW-1185">Reference proteome</keyword>
<evidence type="ECO:0000256" key="1">
    <source>
        <dbReference type="SAM" id="MobiDB-lite"/>
    </source>
</evidence>
<evidence type="ECO:0000313" key="2">
    <source>
        <dbReference type="EMBL" id="KAL2641281.1"/>
    </source>
</evidence>
<dbReference type="AlphaFoldDB" id="A0ABD1Z0Z3"/>
<sequence>MPKKEETSMDELLKGMRDLSIKFSRLKDKKIGGEGRFGTRQAWIQRCIWCDAQEHVRRDCEDFQENLWQGVIFWKEGEIALRDTRDVLQPNFGKGGMKKIVNDFQATHVVAAVEATSYGARASHVSRGELASDGYVEPTKSQYEALVEEKRRREDAREGTSTKRQTRLEKSGQEPLPADVVMEETPRQAEKGKELMKEKVKGPNYKLQSDIEAATDLKEIFEEQIRNSKIEFTLCQILGIAKREFHDVIKRKRHMTGEMEQVTVHVMDSVVSKEEEEEIATCCQQNTDKEKHVRFVDEVVEDGVVNPSHFTRNHWARAIGEALVKLENLEELVVALIDHGSNENVYEKGKWPIGTNHNWMIRVANSSFGKLFGACADIKVKIGDVVVEQNMFVQETTSYPMVLGQPFIIVVRMERKVMDDGSAYSRIHSKDGQHTVQFLTILVNHERNKDQLRRKPLPRPSEEFRDF</sequence>
<dbReference type="Proteomes" id="UP001605036">
    <property type="component" value="Unassembled WGS sequence"/>
</dbReference>
<feature type="compositionally biased region" description="Basic and acidic residues" evidence="1">
    <location>
        <begin position="147"/>
        <end position="172"/>
    </location>
</feature>
<feature type="region of interest" description="Disordered" evidence="1">
    <location>
        <begin position="147"/>
        <end position="179"/>
    </location>
</feature>
<reference evidence="2 3" key="1">
    <citation type="submission" date="2024-09" db="EMBL/GenBank/DDBJ databases">
        <title>Chromosome-scale assembly of Riccia fluitans.</title>
        <authorList>
            <person name="Paukszto L."/>
            <person name="Sawicki J."/>
            <person name="Karawczyk K."/>
            <person name="Piernik-Szablinska J."/>
            <person name="Szczecinska M."/>
            <person name="Mazdziarz M."/>
        </authorList>
    </citation>
    <scope>NUCLEOTIDE SEQUENCE [LARGE SCALE GENOMIC DNA]</scope>
    <source>
        <strain evidence="2">Rf_01</strain>
        <tissue evidence="2">Aerial parts of the thallus</tissue>
    </source>
</reference>
<evidence type="ECO:0000313" key="3">
    <source>
        <dbReference type="Proteomes" id="UP001605036"/>
    </source>
</evidence>
<name>A0ABD1Z0Z3_9MARC</name>
<protein>
    <submittedName>
        <fullName evidence="2">Uncharacterized protein</fullName>
    </submittedName>
</protein>
<dbReference type="EMBL" id="JBHFFA010000002">
    <property type="protein sequence ID" value="KAL2641281.1"/>
    <property type="molecule type" value="Genomic_DNA"/>
</dbReference>